<feature type="transmembrane region" description="Helical" evidence="1">
    <location>
        <begin position="116"/>
        <end position="139"/>
    </location>
</feature>
<dbReference type="AlphaFoldDB" id="A0A6P2T5S8"/>
<sequence length="261" mass="26764">MQPGTTMLSPLRYANRSRGLMTPTAKLALLTLPPLLAACFGALAAAWRAPGPKTSSVIQHFTGGIVFAAAALELLPQDRAHALFPVVVGFVLGIALMLAIRALSGAIETRFEEARLPVSLIIVTAIDLVIDGLVLGIAFSASDESGIILTVALTLEVLFLALSVSAALAAAGIGRLLSIVVPVGLAALLSVAAVAGNAAFAGLPPNIYAALLGLGTVALLYLVTEELLVEAHEVPETPFATAAFFIGFIVFFLLEGSVKAG</sequence>
<feature type="transmembrane region" description="Helical" evidence="1">
    <location>
        <begin position="179"/>
        <end position="200"/>
    </location>
</feature>
<dbReference type="EMBL" id="CABVQH010000002">
    <property type="protein sequence ID" value="VWC53645.1"/>
    <property type="molecule type" value="Genomic_DNA"/>
</dbReference>
<feature type="transmembrane region" description="Helical" evidence="1">
    <location>
        <begin position="82"/>
        <end position="104"/>
    </location>
</feature>
<keyword evidence="1" id="KW-0472">Membrane</keyword>
<evidence type="ECO:0000256" key="1">
    <source>
        <dbReference type="SAM" id="Phobius"/>
    </source>
</evidence>
<name>A0A6P2T5S8_BURL3</name>
<dbReference type="Proteomes" id="UP000494260">
    <property type="component" value="Unassembled WGS sequence"/>
</dbReference>
<gene>
    <name evidence="2" type="ORF">BLA18109_00495</name>
</gene>
<proteinExistence type="predicted"/>
<protein>
    <submittedName>
        <fullName evidence="2">Uncharacterized protein</fullName>
    </submittedName>
</protein>
<feature type="transmembrane region" description="Helical" evidence="1">
    <location>
        <begin position="58"/>
        <end position="75"/>
    </location>
</feature>
<evidence type="ECO:0000313" key="3">
    <source>
        <dbReference type="Proteomes" id="UP000494260"/>
    </source>
</evidence>
<keyword evidence="1" id="KW-1133">Transmembrane helix</keyword>
<organism evidence="2 3">
    <name type="scientific">Burkholderia lata (strain ATCC 17760 / DSM 23089 / LMG 22485 / NCIMB 9086 / R18194 / 383)</name>
    <dbReference type="NCBI Taxonomy" id="482957"/>
    <lineage>
        <taxon>Bacteria</taxon>
        <taxon>Pseudomonadati</taxon>
        <taxon>Pseudomonadota</taxon>
        <taxon>Betaproteobacteria</taxon>
        <taxon>Burkholderiales</taxon>
        <taxon>Burkholderiaceae</taxon>
        <taxon>Burkholderia</taxon>
        <taxon>Burkholderia cepacia complex</taxon>
    </lineage>
</organism>
<keyword evidence="1" id="KW-0812">Transmembrane</keyword>
<feature type="transmembrane region" description="Helical" evidence="1">
    <location>
        <begin position="239"/>
        <end position="258"/>
    </location>
</feature>
<feature type="transmembrane region" description="Helical" evidence="1">
    <location>
        <begin position="207"/>
        <end position="224"/>
    </location>
</feature>
<accession>A0A6P2T5S8</accession>
<reference evidence="2 3" key="1">
    <citation type="submission" date="2019-09" db="EMBL/GenBank/DDBJ databases">
        <authorList>
            <person name="Depoorter E."/>
        </authorList>
    </citation>
    <scope>NUCLEOTIDE SEQUENCE [LARGE SCALE GENOMIC DNA]</scope>
    <source>
        <strain evidence="2">R-18109</strain>
    </source>
</reference>
<evidence type="ECO:0000313" key="2">
    <source>
        <dbReference type="EMBL" id="VWC53645.1"/>
    </source>
</evidence>
<feature type="transmembrane region" description="Helical" evidence="1">
    <location>
        <begin position="146"/>
        <end position="173"/>
    </location>
</feature>